<keyword evidence="1" id="KW-1133">Transmembrane helix</keyword>
<keyword evidence="1" id="KW-0472">Membrane</keyword>
<dbReference type="RefSeq" id="WP_268919831.1">
    <property type="nucleotide sequence ID" value="NZ_CP025570.1"/>
</dbReference>
<organism evidence="2 3">
    <name type="scientific">Acidipropionibacterium jensenii</name>
    <dbReference type="NCBI Taxonomy" id="1749"/>
    <lineage>
        <taxon>Bacteria</taxon>
        <taxon>Bacillati</taxon>
        <taxon>Actinomycetota</taxon>
        <taxon>Actinomycetes</taxon>
        <taxon>Propionibacteriales</taxon>
        <taxon>Propionibacteriaceae</taxon>
        <taxon>Acidipropionibacterium</taxon>
    </lineage>
</organism>
<reference evidence="2 3" key="1">
    <citation type="submission" date="2018-12" db="EMBL/GenBank/DDBJ databases">
        <authorList>
            <consortium name="Pathogen Informatics"/>
        </authorList>
    </citation>
    <scope>NUCLEOTIDE SEQUENCE [LARGE SCALE GENOMIC DNA]</scope>
    <source>
        <strain evidence="2 3">NCTC13652</strain>
    </source>
</reference>
<dbReference type="Proteomes" id="UP000277858">
    <property type="component" value="Chromosome"/>
</dbReference>
<name>A0A3S4VI12_9ACTN</name>
<feature type="transmembrane region" description="Helical" evidence="1">
    <location>
        <begin position="12"/>
        <end position="30"/>
    </location>
</feature>
<protein>
    <submittedName>
        <fullName evidence="2">Uncharacterized protein</fullName>
    </submittedName>
</protein>
<dbReference type="GeneID" id="82886176"/>
<evidence type="ECO:0000313" key="2">
    <source>
        <dbReference type="EMBL" id="VEI02466.1"/>
    </source>
</evidence>
<keyword evidence="3" id="KW-1185">Reference proteome</keyword>
<evidence type="ECO:0000313" key="3">
    <source>
        <dbReference type="Proteomes" id="UP000277858"/>
    </source>
</evidence>
<accession>A0A3S4VI12</accession>
<keyword evidence="1" id="KW-0812">Transmembrane</keyword>
<sequence length="40" mass="4109">MSIVPLLAGTPTWVVAVVVLVVLFGALLAVRGIGKARPHS</sequence>
<evidence type="ECO:0000256" key="1">
    <source>
        <dbReference type="SAM" id="Phobius"/>
    </source>
</evidence>
<dbReference type="AlphaFoldDB" id="A0A3S4VI12"/>
<dbReference type="EMBL" id="LR134473">
    <property type="protein sequence ID" value="VEI02466.1"/>
    <property type="molecule type" value="Genomic_DNA"/>
</dbReference>
<gene>
    <name evidence="2" type="ORF">NCTC13652_00643</name>
</gene>
<proteinExistence type="predicted"/>